<evidence type="ECO:0008006" key="4">
    <source>
        <dbReference type="Google" id="ProtNLM"/>
    </source>
</evidence>
<dbReference type="InterPro" id="IPR007060">
    <property type="entry name" value="FtsL/DivIC"/>
</dbReference>
<accession>A0A2G9YIF6</accession>
<protein>
    <recommendedName>
        <fullName evidence="4">Septum formation initiator</fullName>
    </recommendedName>
</protein>
<organism evidence="2 3">
    <name type="scientific">Candidatus Sherwoodlollariibacterium unditelluris</name>
    <dbReference type="NCBI Taxonomy" id="1974757"/>
    <lineage>
        <taxon>Bacteria</taxon>
        <taxon>Pseudomonadati</taxon>
        <taxon>Candidatus Omnitrophota</taxon>
        <taxon>Candidatus Sherwoodlollariibacterium</taxon>
    </lineage>
</organism>
<dbReference type="EMBL" id="PCRK01000126">
    <property type="protein sequence ID" value="PIP19027.1"/>
    <property type="molecule type" value="Genomic_DNA"/>
</dbReference>
<proteinExistence type="predicted"/>
<sequence length="94" mass="10992">MLARLKKAFWIFGAAAFLLILFLPGFAKLRGLKDKNIDLEYKIKRLNIENALLQQELKRIESDPVYQERIARDKMGVVRKGEIPIKIIPENKKR</sequence>
<feature type="coiled-coil region" evidence="1">
    <location>
        <begin position="29"/>
        <end position="63"/>
    </location>
</feature>
<gene>
    <name evidence="2" type="ORF">COX41_05060</name>
</gene>
<dbReference type="Proteomes" id="UP000231292">
    <property type="component" value="Unassembled WGS sequence"/>
</dbReference>
<dbReference type="AlphaFoldDB" id="A0A2G9YIF6"/>
<reference evidence="2 3" key="1">
    <citation type="submission" date="2017-09" db="EMBL/GenBank/DDBJ databases">
        <title>Depth-based differentiation of microbial function through sediment-hosted aquifers and enrichment of novel symbionts in the deep terrestrial subsurface.</title>
        <authorList>
            <person name="Probst A.J."/>
            <person name="Ladd B."/>
            <person name="Jarett J.K."/>
            <person name="Geller-Mcgrath D.E."/>
            <person name="Sieber C.M."/>
            <person name="Emerson J.B."/>
            <person name="Anantharaman K."/>
            <person name="Thomas B.C."/>
            <person name="Malmstrom R."/>
            <person name="Stieglmeier M."/>
            <person name="Klingl A."/>
            <person name="Woyke T."/>
            <person name="Ryan C.M."/>
            <person name="Banfield J.F."/>
        </authorList>
    </citation>
    <scope>NUCLEOTIDE SEQUENCE [LARGE SCALE GENOMIC DNA]</scope>
    <source>
        <strain evidence="2">CG23_combo_of_CG06-09_8_20_14_all_41_10</strain>
    </source>
</reference>
<dbReference type="Pfam" id="PF04977">
    <property type="entry name" value="DivIC"/>
    <property type="match status" value="1"/>
</dbReference>
<comment type="caution">
    <text evidence="2">The sequence shown here is derived from an EMBL/GenBank/DDBJ whole genome shotgun (WGS) entry which is preliminary data.</text>
</comment>
<name>A0A2G9YIF6_9BACT</name>
<evidence type="ECO:0000256" key="1">
    <source>
        <dbReference type="SAM" id="Coils"/>
    </source>
</evidence>
<evidence type="ECO:0000313" key="2">
    <source>
        <dbReference type="EMBL" id="PIP19027.1"/>
    </source>
</evidence>
<evidence type="ECO:0000313" key="3">
    <source>
        <dbReference type="Proteomes" id="UP000231292"/>
    </source>
</evidence>
<keyword evidence="1" id="KW-0175">Coiled coil</keyword>